<evidence type="ECO:0000313" key="3">
    <source>
        <dbReference type="Proteomes" id="UP000785200"/>
    </source>
</evidence>
<sequence>MPNGFPGFPQSTFPNDQPPSLFHPASPKFKAAQHVKDADAASMASTSTFASTVSLLKENVKAKFLPKDKNARKGSAASEEKTASPRAQTAEDYRILATMKY</sequence>
<accession>A0A9P6VK32</accession>
<gene>
    <name evidence="2" type="ORF">D0Z07_4216</name>
</gene>
<name>A0A9P6VK32_9HELO</name>
<feature type="compositionally biased region" description="Basic and acidic residues" evidence="1">
    <location>
        <begin position="78"/>
        <end position="90"/>
    </location>
</feature>
<feature type="region of interest" description="Disordered" evidence="1">
    <location>
        <begin position="1"/>
        <end position="26"/>
    </location>
</feature>
<organism evidence="2 3">
    <name type="scientific">Hyphodiscus hymeniophilus</name>
    <dbReference type="NCBI Taxonomy" id="353542"/>
    <lineage>
        <taxon>Eukaryota</taxon>
        <taxon>Fungi</taxon>
        <taxon>Dikarya</taxon>
        <taxon>Ascomycota</taxon>
        <taxon>Pezizomycotina</taxon>
        <taxon>Leotiomycetes</taxon>
        <taxon>Helotiales</taxon>
        <taxon>Hyphodiscaceae</taxon>
        <taxon>Hyphodiscus</taxon>
    </lineage>
</organism>
<dbReference type="Proteomes" id="UP000785200">
    <property type="component" value="Unassembled WGS sequence"/>
</dbReference>
<reference evidence="2" key="1">
    <citation type="submission" date="2019-07" db="EMBL/GenBank/DDBJ databases">
        <title>Hyphodiscus hymeniophilus genome sequencing and assembly.</title>
        <authorList>
            <person name="Kramer G."/>
            <person name="Nodwell J."/>
        </authorList>
    </citation>
    <scope>NUCLEOTIDE SEQUENCE</scope>
    <source>
        <strain evidence="2">ATCC 34498</strain>
    </source>
</reference>
<evidence type="ECO:0000256" key="1">
    <source>
        <dbReference type="SAM" id="MobiDB-lite"/>
    </source>
</evidence>
<dbReference type="EMBL" id="VNKQ01000008">
    <property type="protein sequence ID" value="KAG0649084.1"/>
    <property type="molecule type" value="Genomic_DNA"/>
</dbReference>
<proteinExistence type="predicted"/>
<dbReference type="OrthoDB" id="3552792at2759"/>
<protein>
    <submittedName>
        <fullName evidence="2">Uncharacterized protein</fullName>
    </submittedName>
</protein>
<dbReference type="AlphaFoldDB" id="A0A9P6VK32"/>
<feature type="region of interest" description="Disordered" evidence="1">
    <location>
        <begin position="65"/>
        <end position="90"/>
    </location>
</feature>
<evidence type="ECO:0000313" key="2">
    <source>
        <dbReference type="EMBL" id="KAG0649084.1"/>
    </source>
</evidence>
<comment type="caution">
    <text evidence="2">The sequence shown here is derived from an EMBL/GenBank/DDBJ whole genome shotgun (WGS) entry which is preliminary data.</text>
</comment>
<keyword evidence="3" id="KW-1185">Reference proteome</keyword>